<accession>A0A918R7D2</accession>
<reference evidence="1" key="2">
    <citation type="submission" date="2020-09" db="EMBL/GenBank/DDBJ databases">
        <authorList>
            <person name="Sun Q."/>
            <person name="Ohkuma M."/>
        </authorList>
    </citation>
    <scope>NUCLEOTIDE SEQUENCE</scope>
    <source>
        <strain evidence="1">JCM 4834</strain>
    </source>
</reference>
<protein>
    <submittedName>
        <fullName evidence="1">Uncharacterized protein</fullName>
    </submittedName>
</protein>
<dbReference type="RefSeq" id="WP_189829033.1">
    <property type="nucleotide sequence ID" value="NZ_BMVX01000028.1"/>
</dbReference>
<evidence type="ECO:0000313" key="1">
    <source>
        <dbReference type="EMBL" id="GGZ89734.1"/>
    </source>
</evidence>
<dbReference type="Proteomes" id="UP000634660">
    <property type="component" value="Unassembled WGS sequence"/>
</dbReference>
<reference evidence="1" key="1">
    <citation type="journal article" date="2014" name="Int. J. Syst. Evol. Microbiol.">
        <title>Complete genome sequence of Corynebacterium casei LMG S-19264T (=DSM 44701T), isolated from a smear-ripened cheese.</title>
        <authorList>
            <consortium name="US DOE Joint Genome Institute (JGI-PGF)"/>
            <person name="Walter F."/>
            <person name="Albersmeier A."/>
            <person name="Kalinowski J."/>
            <person name="Ruckert C."/>
        </authorList>
    </citation>
    <scope>NUCLEOTIDE SEQUENCE</scope>
    <source>
        <strain evidence="1">JCM 4834</strain>
    </source>
</reference>
<evidence type="ECO:0000313" key="2">
    <source>
        <dbReference type="Proteomes" id="UP000634660"/>
    </source>
</evidence>
<organism evidence="1 2">
    <name type="scientific">Streptomyces subrutilus</name>
    <dbReference type="NCBI Taxonomy" id="36818"/>
    <lineage>
        <taxon>Bacteria</taxon>
        <taxon>Bacillati</taxon>
        <taxon>Actinomycetota</taxon>
        <taxon>Actinomycetes</taxon>
        <taxon>Kitasatosporales</taxon>
        <taxon>Streptomycetaceae</taxon>
        <taxon>Streptomyces</taxon>
    </lineage>
</organism>
<name>A0A918R7D2_9ACTN</name>
<sequence length="239" mass="27464">MANHIRAYEINYAGQTFHSQIEARWAVFFDVLGVHWTPQPKRLRLPQVPRGTKASKARPFDEIPLYTPDFYLPDIGTWVEVKAAEDQLDLEEGRARQLAFRTAWYTRSPMLILGDLYQCADAPSQTADWAWLEISPHRWTFADKAGPVGRDTRRLRAFEKDGVQGRRVTFHRYPTDQQMTSAERSIGSYVNRAWTQTYETPIITGETHAVRKAYRAARDSFMGMTSRPAAGVEPGRMRV</sequence>
<dbReference type="Gene3D" id="3.40.91.30">
    <property type="match status" value="1"/>
</dbReference>
<gene>
    <name evidence="1" type="ORF">GCM10010371_57020</name>
</gene>
<dbReference type="EMBL" id="BMVX01000028">
    <property type="protein sequence ID" value="GGZ89734.1"/>
    <property type="molecule type" value="Genomic_DNA"/>
</dbReference>
<proteinExistence type="predicted"/>
<comment type="caution">
    <text evidence="1">The sequence shown here is derived from an EMBL/GenBank/DDBJ whole genome shotgun (WGS) entry which is preliminary data.</text>
</comment>
<dbReference type="AlphaFoldDB" id="A0A918R7D2"/>